<dbReference type="InterPro" id="IPR039297">
    <property type="entry name" value="COX7a"/>
</dbReference>
<evidence type="ECO:0000256" key="4">
    <source>
        <dbReference type="ARBA" id="ARBA00023136"/>
    </source>
</evidence>
<keyword evidence="5" id="KW-1133">Transmembrane helix</keyword>
<proteinExistence type="predicted"/>
<gene>
    <name evidence="6" type="ORF">NLJ89_g890</name>
</gene>
<evidence type="ECO:0000256" key="5">
    <source>
        <dbReference type="SAM" id="Phobius"/>
    </source>
</evidence>
<name>A0A9W8N102_9AGAR</name>
<evidence type="ECO:0000256" key="1">
    <source>
        <dbReference type="ARBA" id="ARBA00004273"/>
    </source>
</evidence>
<keyword evidence="3" id="KW-0496">Mitochondrion</keyword>
<accession>A0A9W8N102</accession>
<evidence type="ECO:0000313" key="6">
    <source>
        <dbReference type="EMBL" id="KAJ3516812.1"/>
    </source>
</evidence>
<comment type="subcellular location">
    <subcellularLocation>
        <location evidence="1">Mitochondrion inner membrane</location>
    </subcellularLocation>
</comment>
<protein>
    <submittedName>
        <fullName evidence="6">Uncharacterized protein</fullName>
    </submittedName>
</protein>
<keyword evidence="4 5" id="KW-0472">Membrane</keyword>
<dbReference type="AlphaFoldDB" id="A0A9W8N102"/>
<sequence>MALLSPLYSLPNHVLEKQKLYQNSSKPIMLRGPRSNLYVGTFGVLFTVGMVSTVYAFTSLVRGKKSESE</sequence>
<evidence type="ECO:0000256" key="2">
    <source>
        <dbReference type="ARBA" id="ARBA00022792"/>
    </source>
</evidence>
<dbReference type="Proteomes" id="UP001148786">
    <property type="component" value="Unassembled WGS sequence"/>
</dbReference>
<dbReference type="OrthoDB" id="5511599at2759"/>
<feature type="transmembrane region" description="Helical" evidence="5">
    <location>
        <begin position="37"/>
        <end position="57"/>
    </location>
</feature>
<evidence type="ECO:0000313" key="7">
    <source>
        <dbReference type="Proteomes" id="UP001148786"/>
    </source>
</evidence>
<organism evidence="6 7">
    <name type="scientific">Agrocybe chaxingu</name>
    <dbReference type="NCBI Taxonomy" id="84603"/>
    <lineage>
        <taxon>Eukaryota</taxon>
        <taxon>Fungi</taxon>
        <taxon>Dikarya</taxon>
        <taxon>Basidiomycota</taxon>
        <taxon>Agaricomycotina</taxon>
        <taxon>Agaricomycetes</taxon>
        <taxon>Agaricomycetidae</taxon>
        <taxon>Agaricales</taxon>
        <taxon>Agaricineae</taxon>
        <taxon>Strophariaceae</taxon>
        <taxon>Agrocybe</taxon>
    </lineage>
</organism>
<dbReference type="EMBL" id="JANKHO010000041">
    <property type="protein sequence ID" value="KAJ3516812.1"/>
    <property type="molecule type" value="Genomic_DNA"/>
</dbReference>
<dbReference type="Pfam" id="PF02238">
    <property type="entry name" value="COX7a"/>
    <property type="match status" value="1"/>
</dbReference>
<comment type="caution">
    <text evidence="6">The sequence shown here is derived from an EMBL/GenBank/DDBJ whole genome shotgun (WGS) entry which is preliminary data.</text>
</comment>
<keyword evidence="5" id="KW-0812">Transmembrane</keyword>
<keyword evidence="7" id="KW-1185">Reference proteome</keyword>
<evidence type="ECO:0000256" key="3">
    <source>
        <dbReference type="ARBA" id="ARBA00023128"/>
    </source>
</evidence>
<reference evidence="6" key="1">
    <citation type="submission" date="2022-07" db="EMBL/GenBank/DDBJ databases">
        <title>Genome Sequence of Agrocybe chaxingu.</title>
        <authorList>
            <person name="Buettner E."/>
        </authorList>
    </citation>
    <scope>NUCLEOTIDE SEQUENCE</scope>
    <source>
        <strain evidence="6">MP-N11</strain>
    </source>
</reference>
<dbReference type="GO" id="GO:0005743">
    <property type="term" value="C:mitochondrial inner membrane"/>
    <property type="evidence" value="ECO:0007669"/>
    <property type="project" value="UniProtKB-SubCell"/>
</dbReference>
<keyword evidence="2" id="KW-0999">Mitochondrion inner membrane</keyword>